<comment type="caution">
    <text evidence="4">The sequence shown here is derived from an EMBL/GenBank/DDBJ whole genome shotgun (WGS) entry which is preliminary data.</text>
</comment>
<name>A0A7W3J1L1_9ACTN</name>
<dbReference type="InterPro" id="IPR001296">
    <property type="entry name" value="Glyco_trans_1"/>
</dbReference>
<evidence type="ECO:0000259" key="3">
    <source>
        <dbReference type="Pfam" id="PF00534"/>
    </source>
</evidence>
<dbReference type="Pfam" id="PF00534">
    <property type="entry name" value="Glycos_transf_1"/>
    <property type="match status" value="1"/>
</dbReference>
<evidence type="ECO:0000313" key="4">
    <source>
        <dbReference type="EMBL" id="MBA8804632.1"/>
    </source>
</evidence>
<dbReference type="RefSeq" id="WP_182540291.1">
    <property type="nucleotide sequence ID" value="NZ_JACGXA010000001.1"/>
</dbReference>
<dbReference type="Gene3D" id="3.40.50.2000">
    <property type="entry name" value="Glycogen Phosphorylase B"/>
    <property type="match status" value="2"/>
</dbReference>
<dbReference type="SUPFAM" id="SSF53756">
    <property type="entry name" value="UDP-Glycosyltransferase/glycogen phosphorylase"/>
    <property type="match status" value="1"/>
</dbReference>
<keyword evidence="1" id="KW-0328">Glycosyltransferase</keyword>
<reference evidence="4 5" key="1">
    <citation type="submission" date="2020-07" db="EMBL/GenBank/DDBJ databases">
        <title>Sequencing the genomes of 1000 actinobacteria strains.</title>
        <authorList>
            <person name="Klenk H.-P."/>
        </authorList>
    </citation>
    <scope>NUCLEOTIDE SEQUENCE [LARGE SCALE GENOMIC DNA]</scope>
    <source>
        <strain evidence="4 5">DSM 21349</strain>
    </source>
</reference>
<feature type="domain" description="Glycosyl transferase family 1" evidence="3">
    <location>
        <begin position="219"/>
        <end position="378"/>
    </location>
</feature>
<evidence type="ECO:0000256" key="2">
    <source>
        <dbReference type="ARBA" id="ARBA00022679"/>
    </source>
</evidence>
<dbReference type="GO" id="GO:0016757">
    <property type="term" value="F:glycosyltransferase activity"/>
    <property type="evidence" value="ECO:0007669"/>
    <property type="project" value="UniProtKB-KW"/>
</dbReference>
<dbReference type="PANTHER" id="PTHR12526">
    <property type="entry name" value="GLYCOSYLTRANSFERASE"/>
    <property type="match status" value="1"/>
</dbReference>
<dbReference type="AlphaFoldDB" id="A0A7W3J1L1"/>
<accession>A0A7W3J1L1</accession>
<organism evidence="4 5">
    <name type="scientific">Nocardioides ginsengisegetis</name>
    <dbReference type="NCBI Taxonomy" id="661491"/>
    <lineage>
        <taxon>Bacteria</taxon>
        <taxon>Bacillati</taxon>
        <taxon>Actinomycetota</taxon>
        <taxon>Actinomycetes</taxon>
        <taxon>Propionibacteriales</taxon>
        <taxon>Nocardioidaceae</taxon>
        <taxon>Nocardioides</taxon>
    </lineage>
</organism>
<protein>
    <submittedName>
        <fullName evidence="4">Glycosyltransferase involved in cell wall biosynthesis</fullName>
    </submittedName>
</protein>
<proteinExistence type="predicted"/>
<evidence type="ECO:0000256" key="1">
    <source>
        <dbReference type="ARBA" id="ARBA00022676"/>
    </source>
</evidence>
<dbReference type="PANTHER" id="PTHR12526:SF510">
    <property type="entry name" value="D-INOSITOL 3-PHOSPHATE GLYCOSYLTRANSFERASE"/>
    <property type="match status" value="1"/>
</dbReference>
<keyword evidence="5" id="KW-1185">Reference proteome</keyword>
<gene>
    <name evidence="4" type="ORF">FB382_002923</name>
</gene>
<evidence type="ECO:0000313" key="5">
    <source>
        <dbReference type="Proteomes" id="UP000580910"/>
    </source>
</evidence>
<sequence>MAKLLLLAPDCDGTDVGEAWVTMQWVRRVAARHDVTVLVQRKRDRASVLPQLPGVRVVEWVQPPLLGRFERLNSLLKPGYVAYYVRAARWLRAAGRRGERFDLAHQLSPVAMRYPSPLAGGGTPYLLGPVGGSLASPPAFHDEEGGMPWFSGLRALDGLRLRRDPLLRRSFASAACVIGIADYVREMLDGVPVRRFEQMSDTGVDALPPAVDRSGRPGPLRLLFVGRVIRTKGVRDAVRALALADDREHVDAVLDVVGEGYDRVECERLAQSLGVGDRVTFHGRVPHEEVGGFYERADVFLFPSYREPGGIVVAEAMAWGLPVVACNAGGPASTLDDSTGIRVDARSPDQYAEDLAGAVARLARDPGLRARLGAAARARVEETALWDRKVDWLDGLYRELIG</sequence>
<keyword evidence="2 4" id="KW-0808">Transferase</keyword>
<dbReference type="EMBL" id="JACGXA010000001">
    <property type="protein sequence ID" value="MBA8804632.1"/>
    <property type="molecule type" value="Genomic_DNA"/>
</dbReference>
<dbReference type="Proteomes" id="UP000580910">
    <property type="component" value="Unassembled WGS sequence"/>
</dbReference>